<proteinExistence type="inferred from homology"/>
<evidence type="ECO:0000256" key="5">
    <source>
        <dbReference type="ARBA" id="ARBA00015519"/>
    </source>
</evidence>
<gene>
    <name evidence="14" type="ORF">O181_066131</name>
</gene>
<evidence type="ECO:0000313" key="15">
    <source>
        <dbReference type="Proteomes" id="UP000765509"/>
    </source>
</evidence>
<evidence type="ECO:0000256" key="7">
    <source>
        <dbReference type="ARBA" id="ARBA00022722"/>
    </source>
</evidence>
<comment type="function">
    <text evidence="12">Transposase-derived protein that may have nuclease activity. Does not have transposase activity.</text>
</comment>
<dbReference type="OrthoDB" id="2502344at2759"/>
<dbReference type="InterPro" id="IPR027806">
    <property type="entry name" value="HARBI1_dom"/>
</dbReference>
<dbReference type="PANTHER" id="PTHR22930">
    <property type="match status" value="1"/>
</dbReference>
<organism evidence="14 15">
    <name type="scientific">Austropuccinia psidii MF-1</name>
    <dbReference type="NCBI Taxonomy" id="1389203"/>
    <lineage>
        <taxon>Eukaryota</taxon>
        <taxon>Fungi</taxon>
        <taxon>Dikarya</taxon>
        <taxon>Basidiomycota</taxon>
        <taxon>Pucciniomycotina</taxon>
        <taxon>Pucciniomycetes</taxon>
        <taxon>Pucciniales</taxon>
        <taxon>Sphaerophragmiaceae</taxon>
        <taxon>Austropuccinia</taxon>
    </lineage>
</organism>
<comment type="cofactor">
    <cofactor evidence="1">
        <name>a divalent metal cation</name>
        <dbReference type="ChEBI" id="CHEBI:60240"/>
    </cofactor>
</comment>
<evidence type="ECO:0000256" key="11">
    <source>
        <dbReference type="ARBA" id="ARBA00030126"/>
    </source>
</evidence>
<comment type="subcellular location">
    <subcellularLocation>
        <location evidence="3">Cytoplasm</location>
    </subcellularLocation>
    <subcellularLocation>
        <location evidence="2">Nucleus</location>
    </subcellularLocation>
</comment>
<evidence type="ECO:0000256" key="9">
    <source>
        <dbReference type="ARBA" id="ARBA00022801"/>
    </source>
</evidence>
<accession>A0A9Q3EX02</accession>
<dbReference type="PANTHER" id="PTHR22930:SF85">
    <property type="entry name" value="GH03217P-RELATED"/>
    <property type="match status" value="1"/>
</dbReference>
<comment type="caution">
    <text evidence="14">The sequence shown here is derived from an EMBL/GenBank/DDBJ whole genome shotgun (WGS) entry which is preliminary data.</text>
</comment>
<reference evidence="14" key="1">
    <citation type="submission" date="2021-03" db="EMBL/GenBank/DDBJ databases">
        <title>Draft genome sequence of rust myrtle Austropuccinia psidii MF-1, a brazilian biotype.</title>
        <authorList>
            <person name="Quecine M.C."/>
            <person name="Pachon D.M.R."/>
            <person name="Bonatelli M.L."/>
            <person name="Correr F.H."/>
            <person name="Franceschini L.M."/>
            <person name="Leite T.F."/>
            <person name="Margarido G.R.A."/>
            <person name="Almeida C.A."/>
            <person name="Ferrarezi J.A."/>
            <person name="Labate C.A."/>
        </authorList>
    </citation>
    <scope>NUCLEOTIDE SEQUENCE</scope>
    <source>
        <strain evidence="14">MF-1</strain>
    </source>
</reference>
<evidence type="ECO:0000256" key="6">
    <source>
        <dbReference type="ARBA" id="ARBA00022490"/>
    </source>
</evidence>
<dbReference type="GO" id="GO:0004518">
    <property type="term" value="F:nuclease activity"/>
    <property type="evidence" value="ECO:0007669"/>
    <property type="project" value="UniProtKB-KW"/>
</dbReference>
<dbReference type="AlphaFoldDB" id="A0A9Q3EX02"/>
<feature type="domain" description="DDE Tnp4" evidence="13">
    <location>
        <begin position="219"/>
        <end position="376"/>
    </location>
</feature>
<name>A0A9Q3EX02_9BASI</name>
<keyword evidence="7" id="KW-0540">Nuclease</keyword>
<dbReference type="GO" id="GO:0046872">
    <property type="term" value="F:metal ion binding"/>
    <property type="evidence" value="ECO:0007669"/>
    <property type="project" value="UniProtKB-KW"/>
</dbReference>
<protein>
    <recommendedName>
        <fullName evidence="5">Putative nuclease HARBI1</fullName>
    </recommendedName>
    <alternativeName>
        <fullName evidence="11">Harbinger transposase-derived nuclease</fullName>
    </alternativeName>
</protein>
<dbReference type="PRINTS" id="PR02086">
    <property type="entry name" value="PUTNUCHARBI1"/>
</dbReference>
<dbReference type="GO" id="GO:0005737">
    <property type="term" value="C:cytoplasm"/>
    <property type="evidence" value="ECO:0007669"/>
    <property type="project" value="UniProtKB-SubCell"/>
</dbReference>
<dbReference type="GO" id="GO:0005634">
    <property type="term" value="C:nucleus"/>
    <property type="evidence" value="ECO:0007669"/>
    <property type="project" value="UniProtKB-SubCell"/>
</dbReference>
<evidence type="ECO:0000313" key="14">
    <source>
        <dbReference type="EMBL" id="MBW0526416.1"/>
    </source>
</evidence>
<keyword evidence="15" id="KW-1185">Reference proteome</keyword>
<keyword evidence="8" id="KW-0479">Metal-binding</keyword>
<dbReference type="Pfam" id="PF13359">
    <property type="entry name" value="DDE_Tnp_4"/>
    <property type="match status" value="1"/>
</dbReference>
<evidence type="ECO:0000256" key="12">
    <source>
        <dbReference type="ARBA" id="ARBA00045850"/>
    </source>
</evidence>
<keyword evidence="6" id="KW-0963">Cytoplasm</keyword>
<sequence>MPKTSRRRLKLKNLSKEHNEAKSELLYSWVQMISMPYIPTFGNILSRGSRVKALMFEWVFSEDDNIVDEYNRVLTTRYLNGHFRGPSKDEYSINSLFQANDADFKQSVRTSKTGFAFIYELIKKDKIFENKSYCNQLDLCHQLAITLERLGSNGNGASVGRFARNFSVSHGMIIKVTRRVIHALYSIGPQYLKWPNQEARRRISLVLAKEGFPGCVGFIDGTSFPLYQKPGQDGEVFFDRKKRYSLNAQIVCDANKRITAILTGWPGSCADSSVYQRMELFNNANDFFRKDEYLLADSAYPLGQHCIPCYKAPATQDANNQRFNFWISHSRVRVEHCIGILKGRWASLAGLRLLFYKSAHLEHMVQWIYVCAVLHNILANLGDSWDDLLEEPDDLSITNAQNVPAGSVAQQLRNNIQSYCLNLHAALENH</sequence>
<dbReference type="Proteomes" id="UP000765509">
    <property type="component" value="Unassembled WGS sequence"/>
</dbReference>
<keyword evidence="9" id="KW-0378">Hydrolase</keyword>
<evidence type="ECO:0000256" key="2">
    <source>
        <dbReference type="ARBA" id="ARBA00004123"/>
    </source>
</evidence>
<comment type="similarity">
    <text evidence="4">Belongs to the HARBI1 family.</text>
</comment>
<evidence type="ECO:0000256" key="1">
    <source>
        <dbReference type="ARBA" id="ARBA00001968"/>
    </source>
</evidence>
<evidence type="ECO:0000256" key="8">
    <source>
        <dbReference type="ARBA" id="ARBA00022723"/>
    </source>
</evidence>
<dbReference type="EMBL" id="AVOT02032644">
    <property type="protein sequence ID" value="MBW0526416.1"/>
    <property type="molecule type" value="Genomic_DNA"/>
</dbReference>
<keyword evidence="10" id="KW-0539">Nucleus</keyword>
<evidence type="ECO:0000256" key="3">
    <source>
        <dbReference type="ARBA" id="ARBA00004496"/>
    </source>
</evidence>
<dbReference type="GO" id="GO:0016787">
    <property type="term" value="F:hydrolase activity"/>
    <property type="evidence" value="ECO:0007669"/>
    <property type="project" value="UniProtKB-KW"/>
</dbReference>
<dbReference type="InterPro" id="IPR045249">
    <property type="entry name" value="HARBI1-like"/>
</dbReference>
<dbReference type="InterPro" id="IPR026103">
    <property type="entry name" value="HARBI1_animal"/>
</dbReference>
<evidence type="ECO:0000256" key="4">
    <source>
        <dbReference type="ARBA" id="ARBA00006958"/>
    </source>
</evidence>
<evidence type="ECO:0000256" key="10">
    <source>
        <dbReference type="ARBA" id="ARBA00023242"/>
    </source>
</evidence>
<evidence type="ECO:0000259" key="13">
    <source>
        <dbReference type="Pfam" id="PF13359"/>
    </source>
</evidence>